<dbReference type="EMBL" id="CANTFL010000529">
    <property type="protein sequence ID" value="CAI5723952.1"/>
    <property type="molecule type" value="Genomic_DNA"/>
</dbReference>
<dbReference type="PROSITE" id="PS50084">
    <property type="entry name" value="KH_TYPE_1"/>
    <property type="match status" value="1"/>
</dbReference>
<dbReference type="InterPro" id="IPR004088">
    <property type="entry name" value="KH_dom_type_1"/>
</dbReference>
<dbReference type="AlphaFoldDB" id="A0AAV0TME3"/>
<keyword evidence="4" id="KW-1185">Reference proteome</keyword>
<proteinExistence type="predicted"/>
<dbReference type="CDD" id="cd00105">
    <property type="entry name" value="KH-I"/>
    <property type="match status" value="1"/>
</dbReference>
<reference evidence="3" key="1">
    <citation type="submission" date="2022-12" db="EMBL/GenBank/DDBJ databases">
        <authorList>
            <person name="Webb A."/>
        </authorList>
    </citation>
    <scope>NUCLEOTIDE SEQUENCE</scope>
    <source>
        <strain evidence="3">Hp1</strain>
    </source>
</reference>
<gene>
    <name evidence="3" type="ORF">HBR001_LOCUS3240</name>
</gene>
<dbReference type="GO" id="GO:0003723">
    <property type="term" value="F:RNA binding"/>
    <property type="evidence" value="ECO:0007669"/>
    <property type="project" value="UniProtKB-UniRule"/>
</dbReference>
<sequence length="383" mass="43306">MNARDVPLPDHVPVGAVIGVGGSYCKALRENYGVRCAVGVADRKVTLKGSRIGIERAVDDLTGLFETFAFTKDRVFDIVARDGPARSWSFHEDLEDSSNAHVKAYPYRLQQSGRAVETASRDDSWIQEFRADDTAGVMAYLVEKPSELPPTIKVAFGRTCFKLRSMRCKSATIAWPELQRLRNYDDFSTRWSNFCTRTAPAMAALMDELEEWMETDVTPQHVMLLQVARADRQLCEVKYHLVDGQWALHSVHQRRHVRGSYDVIMDNDISFRVRASTRAKLSTTDWTDFERHVDLSLPDTGDLFATDASLRDTAPVGMSIKSSQPLATVQVAVHGLRFKISYVDQRQDEFRLECRLPKAEQQLLHAKDSEARALLDKVLKILA</sequence>
<evidence type="ECO:0000313" key="4">
    <source>
        <dbReference type="Proteomes" id="UP001162031"/>
    </source>
</evidence>
<evidence type="ECO:0000256" key="1">
    <source>
        <dbReference type="PROSITE-ProRule" id="PRU00117"/>
    </source>
</evidence>
<comment type="caution">
    <text evidence="3">The sequence shown here is derived from an EMBL/GenBank/DDBJ whole genome shotgun (WGS) entry which is preliminary data.</text>
</comment>
<evidence type="ECO:0000313" key="3">
    <source>
        <dbReference type="EMBL" id="CAI5723952.1"/>
    </source>
</evidence>
<name>A0AAV0TME3_HYABA</name>
<dbReference type="SUPFAM" id="SSF54791">
    <property type="entry name" value="Eukaryotic type KH-domain (KH-domain type I)"/>
    <property type="match status" value="1"/>
</dbReference>
<dbReference type="Pfam" id="PF00013">
    <property type="entry name" value="KH_1"/>
    <property type="match status" value="1"/>
</dbReference>
<organism evidence="3 4">
    <name type="scientific">Hyaloperonospora brassicae</name>
    <name type="common">Brassica downy mildew</name>
    <name type="synonym">Peronospora brassicae</name>
    <dbReference type="NCBI Taxonomy" id="162125"/>
    <lineage>
        <taxon>Eukaryota</taxon>
        <taxon>Sar</taxon>
        <taxon>Stramenopiles</taxon>
        <taxon>Oomycota</taxon>
        <taxon>Peronosporomycetes</taxon>
        <taxon>Peronosporales</taxon>
        <taxon>Peronosporaceae</taxon>
        <taxon>Hyaloperonospora</taxon>
    </lineage>
</organism>
<accession>A0AAV0TME3</accession>
<dbReference type="Gene3D" id="3.30.1370.10">
    <property type="entry name" value="K Homology domain, type 1"/>
    <property type="match status" value="1"/>
</dbReference>
<dbReference type="InterPro" id="IPR036612">
    <property type="entry name" value="KH_dom_type_1_sf"/>
</dbReference>
<keyword evidence="1" id="KW-0694">RNA-binding</keyword>
<evidence type="ECO:0000259" key="2">
    <source>
        <dbReference type="Pfam" id="PF00013"/>
    </source>
</evidence>
<dbReference type="Proteomes" id="UP001162031">
    <property type="component" value="Unassembled WGS sequence"/>
</dbReference>
<feature type="domain" description="K Homology" evidence="2">
    <location>
        <begin position="14"/>
        <end position="61"/>
    </location>
</feature>
<protein>
    <recommendedName>
        <fullName evidence="2">K Homology domain-containing protein</fullName>
    </recommendedName>
</protein>